<dbReference type="Proteomes" id="UP000219860">
    <property type="component" value="Chromosome 14"/>
</dbReference>
<accession>A0A0Z0B9W6</accession>
<dbReference type="InterPro" id="IPR035979">
    <property type="entry name" value="RBD_domain_sf"/>
</dbReference>
<feature type="region of interest" description="Disordered" evidence="3">
    <location>
        <begin position="709"/>
        <end position="729"/>
    </location>
</feature>
<name>A0A0Z0B9W6_PLABE</name>
<evidence type="ECO:0000256" key="4">
    <source>
        <dbReference type="SAM" id="SignalP"/>
    </source>
</evidence>
<feature type="signal peptide" evidence="4">
    <location>
        <begin position="1"/>
        <end position="19"/>
    </location>
</feature>
<dbReference type="CDD" id="cd12254">
    <property type="entry name" value="RRM_hnRNPH_ESRPs_RBM12_like"/>
    <property type="match status" value="1"/>
</dbReference>
<evidence type="ECO:0000313" key="13">
    <source>
        <dbReference type="Proteomes" id="UP000219974"/>
    </source>
</evidence>
<reference evidence="6 11" key="1">
    <citation type="submission" date="2016-02" db="EMBL/GenBank/DDBJ databases">
        <authorList>
            <consortium name="Pathogen Informatics"/>
        </authorList>
    </citation>
    <scope>NUCLEOTIDE SEQUENCE [LARGE SCALE GENOMIC DNA]</scope>
    <source>
        <strain evidence="6 11">K173</strain>
        <strain evidence="7 15">NK65 ny</strain>
        <strain evidence="8 14">NK65e</strain>
        <strain evidence="10 12">SP11 Antwerpcl1</strain>
        <strain evidence="9 13">SP11 RLL</strain>
    </source>
</reference>
<evidence type="ECO:0000259" key="5">
    <source>
        <dbReference type="SMART" id="SM00360"/>
    </source>
</evidence>
<evidence type="ECO:0000313" key="9">
    <source>
        <dbReference type="EMBL" id="SCO63026.1"/>
    </source>
</evidence>
<dbReference type="Gene3D" id="3.30.70.330">
    <property type="match status" value="1"/>
</dbReference>
<sequence>MRIVHLFVFISMLLFECKKQKIKSYKIGKSVKSYNCLSFSKNDDVLSKKNVVGDHKLTKIENIFNKKGRYSFSPIKRNSIKDIKRKIRYSNKNIKLKNNKFFRKKEIHKSLIDNINKEVLSENIASLGGNNLNENENNQNILPLPLTNVEEQGYNCLLLCKGLPFHVNDDEIIKFFSPYKIMNKYIIYIKDKNGNFFGDILVRFQNKEQKQLALKNKNFKFLLHRYIQIYNVNEEHYEEYYNIGYKNPPSYKNYVPIKNVIVPNYLDKYNNIEDEFATTLSNNNMLNTNNMNDSSYEYNDEDTMWIKEHINKKGILLENLYTGKKLIGKITSVHPYGVFIDCDVYVKISKNKFIKILALLHKNKLTINIGLPSDSLEEQEQKELILEKNMNIIVYVDKIIKKKYDIHDAKENNLIFFNLTLDSSITEEKIKWFQKNKLKKDMLLKNNTKNEITPFDQVSRSNFKETSLLHKNNKPMNRSNRLFFINNIYDKYDYFINLKNRNKRKTEKDVIHNSENEEVSQDTKNFKQTNDKRNKKGGKKIKMKKNKLPGNEIFDDEKDEFNDIFNFQNDEIDISEEQNENSKIELSEQDENNMIESVNTKIKKKGINNYNEEMDEILKSIFSNNKNDGDIKIKGKNKLNKNYDEKKKENSQKINHIKNEDEVRENVKISNLEKINERAQWTNDIRKEESIFYSKMFGLKTDINDFYSPNDLNHDQSENKMKNPDDAESYSNIVENKKDDYAKYNENEENKIVSNKNEKNNEDCIKNETSDICINKDIHINTKLNKKNDNFLNILENNNDEILDFSNLSKLSIEELKNNIYKKSYLLPIDVSKDSLRNRLIEICVCEKKKIKFDNFPYIRYYLFDFYLSTEEIKLIILCNKKFLNKKNINKIFLDTLKINELKYLLHQSMENFRLWEPKDSVKKKILNLNKDLLLKQDLTNIEDIQHDNLIILWNDFKNYMLNCVYVPDDGNYNILELENADFQDSENPFDKYHTNNNNTNPNKYINIYISRMRRIETEGFLLNNDIPFCGTLEKEKNIDENKNKYNNLDPFKNAFMALEKQLQSEEDYDLPDKIDFKEAMKILNDKSHLKKLKRSFNNESEKDDQNYIQKIIQHILKNKQYFDYYIDEDLLKKMPYDELIIMLDKLPANILEDLL</sequence>
<dbReference type="InterPro" id="IPR000504">
    <property type="entry name" value="RRM_dom"/>
</dbReference>
<dbReference type="OMA" id="KFLMHRY"/>
<keyword evidence="1" id="KW-0677">Repeat</keyword>
<dbReference type="Proteomes" id="UP000516480">
    <property type="component" value="Chromosome 14"/>
</dbReference>
<gene>
    <name evidence="6" type="ORF">PBK173_000485100</name>
    <name evidence="8" type="ORF">PBNK65E_000475500</name>
    <name evidence="7" type="ORF">PBNK65NY_000474000</name>
    <name evidence="10" type="ORF">PBSP11A_000475100</name>
    <name evidence="9" type="ORF">PBSP11RLL_000474600</name>
</gene>
<dbReference type="Pfam" id="PF00076">
    <property type="entry name" value="RRM_1"/>
    <property type="match status" value="1"/>
</dbReference>
<evidence type="ECO:0000256" key="3">
    <source>
        <dbReference type="SAM" id="MobiDB-lite"/>
    </source>
</evidence>
<feature type="domain" description="RRM" evidence="5">
    <location>
        <begin position="157"/>
        <end position="230"/>
    </location>
</feature>
<dbReference type="Proteomes" id="UP000069549">
    <property type="component" value="Chromosome 14"/>
</dbReference>
<dbReference type="Proteomes" id="UP000219974">
    <property type="component" value="Chromosome 14"/>
</dbReference>
<dbReference type="EMBL" id="LT160034">
    <property type="protein sequence ID" value="CXJ27905.1"/>
    <property type="molecule type" value="Genomic_DNA"/>
</dbReference>
<evidence type="ECO:0000313" key="12">
    <source>
        <dbReference type="Proteomes" id="UP000219860"/>
    </source>
</evidence>
<dbReference type="SUPFAM" id="SSF54928">
    <property type="entry name" value="RNA-binding domain, RBD"/>
    <property type="match status" value="1"/>
</dbReference>
<dbReference type="OrthoDB" id="431068at2759"/>
<dbReference type="AlphaFoldDB" id="A0A0Z0B9W6"/>
<dbReference type="SMART" id="SM00360">
    <property type="entry name" value="RRM"/>
    <property type="match status" value="1"/>
</dbReference>
<evidence type="ECO:0000313" key="15">
    <source>
        <dbReference type="Proteomes" id="UP000516480"/>
    </source>
</evidence>
<dbReference type="EMBL" id="LT608278">
    <property type="protein sequence ID" value="SCO63026.1"/>
    <property type="molecule type" value="Genomic_DNA"/>
</dbReference>
<dbReference type="EMBL" id="LT614640">
    <property type="protein sequence ID" value="SCN28757.1"/>
    <property type="molecule type" value="Genomic_DNA"/>
</dbReference>
<keyword evidence="4" id="KW-0732">Signal</keyword>
<evidence type="ECO:0000313" key="8">
    <source>
        <dbReference type="EMBL" id="SCN28757.1"/>
    </source>
</evidence>
<protein>
    <recommendedName>
        <fullName evidence="5">RRM domain-containing protein</fullName>
    </recommendedName>
</protein>
<evidence type="ECO:0000313" key="7">
    <source>
        <dbReference type="EMBL" id="SCM27027.1"/>
    </source>
</evidence>
<feature type="compositionally biased region" description="Basic and acidic residues" evidence="3">
    <location>
        <begin position="712"/>
        <end position="725"/>
    </location>
</feature>
<evidence type="ECO:0000313" key="14">
    <source>
        <dbReference type="Proteomes" id="UP000220214"/>
    </source>
</evidence>
<feature type="chain" id="PRO_5014243042" description="RRM domain-containing protein" evidence="4">
    <location>
        <begin position="20"/>
        <end position="1156"/>
    </location>
</feature>
<dbReference type="GO" id="GO:0003723">
    <property type="term" value="F:RNA binding"/>
    <property type="evidence" value="ECO:0007669"/>
    <property type="project" value="UniProtKB-KW"/>
</dbReference>
<dbReference type="PANTHER" id="PTHR13976">
    <property type="entry name" value="HETEROGENEOUS NUCLEAR RIBONUCLEOPROTEIN-RELATED"/>
    <property type="match status" value="1"/>
</dbReference>
<evidence type="ECO:0000313" key="6">
    <source>
        <dbReference type="EMBL" id="CXJ27905.1"/>
    </source>
</evidence>
<dbReference type="Proteomes" id="UP000220214">
    <property type="component" value="Chromosome 14"/>
</dbReference>
<dbReference type="EMBL" id="LT608262">
    <property type="protein sequence ID" value="SCO64504.1"/>
    <property type="molecule type" value="Genomic_DNA"/>
</dbReference>
<evidence type="ECO:0000313" key="11">
    <source>
        <dbReference type="Proteomes" id="UP000069549"/>
    </source>
</evidence>
<proteinExistence type="predicted"/>
<keyword evidence="2" id="KW-0694">RNA-binding</keyword>
<evidence type="ECO:0000256" key="2">
    <source>
        <dbReference type="ARBA" id="ARBA00022884"/>
    </source>
</evidence>
<dbReference type="EMBL" id="LT608150">
    <property type="protein sequence ID" value="SCM27027.1"/>
    <property type="molecule type" value="Genomic_DNA"/>
</dbReference>
<dbReference type="InterPro" id="IPR012677">
    <property type="entry name" value="Nucleotide-bd_a/b_plait_sf"/>
</dbReference>
<feature type="region of interest" description="Disordered" evidence="3">
    <location>
        <begin position="514"/>
        <end position="541"/>
    </location>
</feature>
<organism evidence="6 11">
    <name type="scientific">Plasmodium berghei</name>
    <dbReference type="NCBI Taxonomy" id="5821"/>
    <lineage>
        <taxon>Eukaryota</taxon>
        <taxon>Sar</taxon>
        <taxon>Alveolata</taxon>
        <taxon>Apicomplexa</taxon>
        <taxon>Aconoidasida</taxon>
        <taxon>Haemosporida</taxon>
        <taxon>Plasmodiidae</taxon>
        <taxon>Plasmodium</taxon>
        <taxon>Plasmodium (Vinckeia)</taxon>
    </lineage>
</organism>
<dbReference type="VEuPathDB" id="PlasmoDB:PBANKA_1457600"/>
<dbReference type="InterPro" id="IPR050666">
    <property type="entry name" value="ESRP"/>
</dbReference>
<evidence type="ECO:0000313" key="10">
    <source>
        <dbReference type="EMBL" id="SCO64504.1"/>
    </source>
</evidence>
<evidence type="ECO:0000256" key="1">
    <source>
        <dbReference type="ARBA" id="ARBA00022737"/>
    </source>
</evidence>